<dbReference type="RefSeq" id="WP_280519721.1">
    <property type="nucleotide sequence ID" value="NZ_CAJPVI010000054.1"/>
</dbReference>
<name>A0ABN7QDB0_9BURK</name>
<dbReference type="EMBL" id="CAJPVI010000054">
    <property type="protein sequence ID" value="CAG2159095.1"/>
    <property type="molecule type" value="Genomic_DNA"/>
</dbReference>
<gene>
    <name evidence="1" type="ORF">LMG26411_06433</name>
</gene>
<protein>
    <submittedName>
        <fullName evidence="1">Uncharacterized protein</fullName>
    </submittedName>
</protein>
<reference evidence="1 2" key="1">
    <citation type="submission" date="2021-03" db="EMBL/GenBank/DDBJ databases">
        <authorList>
            <person name="Peeters C."/>
        </authorList>
    </citation>
    <scope>NUCLEOTIDE SEQUENCE [LARGE SCALE GENOMIC DNA]</scope>
    <source>
        <strain evidence="1 2">LMG 26411</strain>
    </source>
</reference>
<comment type="caution">
    <text evidence="1">The sequence shown here is derived from an EMBL/GenBank/DDBJ whole genome shotgun (WGS) entry which is preliminary data.</text>
</comment>
<evidence type="ECO:0000313" key="2">
    <source>
        <dbReference type="Proteomes" id="UP000672657"/>
    </source>
</evidence>
<proteinExistence type="predicted"/>
<dbReference type="Proteomes" id="UP000672657">
    <property type="component" value="Unassembled WGS sequence"/>
</dbReference>
<organism evidence="1 2">
    <name type="scientific">Cupriavidus numazuensis</name>
    <dbReference type="NCBI Taxonomy" id="221992"/>
    <lineage>
        <taxon>Bacteria</taxon>
        <taxon>Pseudomonadati</taxon>
        <taxon>Pseudomonadota</taxon>
        <taxon>Betaproteobacteria</taxon>
        <taxon>Burkholderiales</taxon>
        <taxon>Burkholderiaceae</taxon>
        <taxon>Cupriavidus</taxon>
    </lineage>
</organism>
<evidence type="ECO:0000313" key="1">
    <source>
        <dbReference type="EMBL" id="CAG2159095.1"/>
    </source>
</evidence>
<accession>A0ABN7QDB0</accession>
<keyword evidence="2" id="KW-1185">Reference proteome</keyword>
<sequence>MNARLVYLIAVVTAALATLFLAGEADTIKEDFGAQLPDMIQTAW</sequence>